<evidence type="ECO:0000313" key="4">
    <source>
        <dbReference type="EMBL" id="OIR22118.1"/>
    </source>
</evidence>
<dbReference type="Pfam" id="PF13181">
    <property type="entry name" value="TPR_8"/>
    <property type="match status" value="2"/>
</dbReference>
<dbReference type="Pfam" id="PF13414">
    <property type="entry name" value="TPR_11"/>
    <property type="match status" value="1"/>
</dbReference>
<dbReference type="GO" id="GO:0006396">
    <property type="term" value="P:RNA processing"/>
    <property type="evidence" value="ECO:0007669"/>
    <property type="project" value="InterPro"/>
</dbReference>
<sequence length="578" mass="66002">MNKLDIVDIIESGENFLDDGKVGEAHKKFLEALNLVPEDPQMHNRLGMFEMSQGNPSKAEKYYRKACELAPEVSRYHMRLGDSLQRLNKYEDAIQSYSRSLELEPKNAPAWNNRGFANFNIDRWNEALRCYDESMRSDPTYAVAWYNYGYTLQLSGRLNESKDFYQKAVDLDPTDKIAWNNLANVHYNQGQYERSIEIYKESIKLDSEYVIAVNNIGNALDHLHRYQESIPYHERAIELDSTFHYAWMAKGRALTKLNRPEEGLEFIETSIELDSDDPDYYEALARCYVELNQLDKARSVLNQGLALDGQHVPCWVALGDVNTHSKNHVQSLQCYDEAVRAQDVLSRNRMRDLDWIEKGRILHEAGVVHEGLRQYNNAINVASSTSRPYFRMAKVLLNDDRYEEAKEVVKKGLDVDPDSITGYGLLIQSLSDSEIKTDIEILMLKVQESKSLKSLLGSKLVSIAPSKALEILGEDKIEDIMNKITCFKNLNKSKESLSLAKYAINLNPNDINLWLAAGWSAYDLEEYSEAENFFESALGCDISCADALFGKGSVMKRIGKDYSYCQRALAEIDSELII</sequence>
<evidence type="ECO:0000256" key="2">
    <source>
        <dbReference type="ARBA" id="ARBA00022803"/>
    </source>
</evidence>
<dbReference type="Pfam" id="PF13424">
    <property type="entry name" value="TPR_12"/>
    <property type="match status" value="1"/>
</dbReference>
<evidence type="ECO:0000256" key="1">
    <source>
        <dbReference type="ARBA" id="ARBA00022737"/>
    </source>
</evidence>
<dbReference type="InterPro" id="IPR051685">
    <property type="entry name" value="Ycf3/AcsC/BcsC/TPR_MFPF"/>
</dbReference>
<dbReference type="PANTHER" id="PTHR44943">
    <property type="entry name" value="CELLULOSE SYNTHASE OPERON PROTEIN C"/>
    <property type="match status" value="1"/>
</dbReference>
<dbReference type="EMBL" id="MIYZ01000023">
    <property type="protein sequence ID" value="OIR22118.1"/>
    <property type="molecule type" value="Genomic_DNA"/>
</dbReference>
<dbReference type="SMART" id="SM00028">
    <property type="entry name" value="TPR"/>
    <property type="match status" value="12"/>
</dbReference>
<comment type="caution">
    <text evidence="4">The sequence shown here is derived from an EMBL/GenBank/DDBJ whole genome shotgun (WGS) entry which is preliminary data.</text>
</comment>
<dbReference type="Gene3D" id="1.25.40.10">
    <property type="entry name" value="Tetratricopeptide repeat domain"/>
    <property type="match status" value="4"/>
</dbReference>
<feature type="repeat" description="TPR" evidence="3">
    <location>
        <begin position="176"/>
        <end position="209"/>
    </location>
</feature>
<evidence type="ECO:0000313" key="5">
    <source>
        <dbReference type="Proteomes" id="UP000183615"/>
    </source>
</evidence>
<dbReference type="SMART" id="SM00386">
    <property type="entry name" value="HAT"/>
    <property type="match status" value="4"/>
</dbReference>
<evidence type="ECO:0000256" key="3">
    <source>
        <dbReference type="PROSITE-ProRule" id="PRU00339"/>
    </source>
</evidence>
<dbReference type="InterPro" id="IPR019734">
    <property type="entry name" value="TPR_rpt"/>
</dbReference>
<name>A0A1J5UCU3_9ARCH</name>
<dbReference type="PANTHER" id="PTHR44943:SF8">
    <property type="entry name" value="TPR REPEAT-CONTAINING PROTEIN MJ0263"/>
    <property type="match status" value="1"/>
</dbReference>
<keyword evidence="2 3" id="KW-0802">TPR repeat</keyword>
<feature type="repeat" description="TPR" evidence="3">
    <location>
        <begin position="108"/>
        <end position="141"/>
    </location>
</feature>
<dbReference type="AlphaFoldDB" id="A0A1J5UCU3"/>
<feature type="repeat" description="TPR" evidence="3">
    <location>
        <begin position="142"/>
        <end position="175"/>
    </location>
</feature>
<reference evidence="4 5" key="1">
    <citation type="submission" date="2016-08" db="EMBL/GenBank/DDBJ databases">
        <title>New Insights into Marine Group III Euryarchaeota, from dark to light.</title>
        <authorList>
            <person name="Haro-Moreno J.M."/>
            <person name="Rodriguez-Valera F."/>
            <person name="Lopez-Garcia P."/>
            <person name="Moreira D."/>
            <person name="Martin-Cuadrado A.B."/>
        </authorList>
    </citation>
    <scope>NUCLEOTIDE SEQUENCE [LARGE SCALE GENOMIC DNA]</scope>
    <source>
        <strain evidence="4">CG-Epi2</strain>
    </source>
</reference>
<dbReference type="Proteomes" id="UP000183615">
    <property type="component" value="Unassembled WGS sequence"/>
</dbReference>
<protein>
    <recommendedName>
        <fullName evidence="6">UDP-N-acetylglucosamine--peptide N-acetylglucosaminyltransferase SPINDLY</fullName>
    </recommendedName>
</protein>
<proteinExistence type="predicted"/>
<organism evidence="4 5">
    <name type="scientific">Marine Group III euryarchaeote CG-Epi2</name>
    <dbReference type="NCBI Taxonomy" id="1888996"/>
    <lineage>
        <taxon>Archaea</taxon>
        <taxon>Methanobacteriati</taxon>
        <taxon>Thermoplasmatota</taxon>
        <taxon>Thermoplasmata</taxon>
        <taxon>Candidatus Thermoprofundales</taxon>
    </lineage>
</organism>
<dbReference type="InterPro" id="IPR011990">
    <property type="entry name" value="TPR-like_helical_dom_sf"/>
</dbReference>
<dbReference type="PROSITE" id="PS50293">
    <property type="entry name" value="TPR_REGION"/>
    <property type="match status" value="1"/>
</dbReference>
<dbReference type="PROSITE" id="PS50005">
    <property type="entry name" value="TPR"/>
    <property type="match status" value="6"/>
</dbReference>
<accession>A0A1J5UCU3</accession>
<feature type="repeat" description="TPR" evidence="3">
    <location>
        <begin position="40"/>
        <end position="73"/>
    </location>
</feature>
<dbReference type="Pfam" id="PF13432">
    <property type="entry name" value="TPR_16"/>
    <property type="match status" value="2"/>
</dbReference>
<evidence type="ECO:0008006" key="6">
    <source>
        <dbReference type="Google" id="ProtNLM"/>
    </source>
</evidence>
<keyword evidence="1" id="KW-0677">Repeat</keyword>
<feature type="repeat" description="TPR" evidence="3">
    <location>
        <begin position="386"/>
        <end position="419"/>
    </location>
</feature>
<dbReference type="SUPFAM" id="SSF48452">
    <property type="entry name" value="TPR-like"/>
    <property type="match status" value="3"/>
</dbReference>
<gene>
    <name evidence="4" type="ORF">BET99_01100</name>
</gene>
<feature type="repeat" description="TPR" evidence="3">
    <location>
        <begin position="74"/>
        <end position="107"/>
    </location>
</feature>
<dbReference type="InterPro" id="IPR003107">
    <property type="entry name" value="HAT"/>
</dbReference>